<keyword evidence="6" id="KW-1185">Reference proteome</keyword>
<sequence length="510" mass="55720">MLAKAISNAVLGIDGYLVEVEVDLAKGLPAFNIVGLPDVAVKEAKERVRSAIKNSGYSFPIKRITVNLAPADIKKEGAAFDLPIAISILAASGLIDNRVLSDYALIGELSLDGQIRGVKGVLSMALAAKGASKKGFILPEANSQEASVVEGLDVIPVKSLEETIDYLNGNLKIDAIKENYQLSTNQDYKIDFADVKGQEAAKRALEVAAAGGHNLIMIGPPGSGKTMLAKRLPTILPSLTKEEAIEVTKIFSIIGRLAKDKSLITSRPFRSPHHTTSDVGLIGGGRIPKPGEVSLAHHGVLFLDELPEFKKNVLEVLRQPLEEGMVSISRALTTLDYPAKFMLIAAMNPCPCGYYGDIKQECGCTPRQINRYLGKISGPLLDRIDIHLEVPCLEVEELTNYQKGQSSAIIKKRVEEARKVQADRFKAEEINCNVEMNSPMVEKYCIMNKDAFNLLEQAITRLNLSARAYDRVLKLARTIADLAGKEIISFEHIAEAVQYRSLDRKYIDLV</sequence>
<keyword evidence="3" id="KW-0067">ATP-binding</keyword>
<accession>A0A1C0A9X7</accession>
<comment type="caution">
    <text evidence="5">The sequence shown here is derived from an EMBL/GenBank/DDBJ whole genome shotgun (WGS) entry which is preliminary data.</text>
</comment>
<dbReference type="InterPro" id="IPR020568">
    <property type="entry name" value="Ribosomal_Su5_D2-typ_SF"/>
</dbReference>
<protein>
    <submittedName>
        <fullName evidence="5">Magnesium chelatase</fullName>
    </submittedName>
</protein>
<dbReference type="OrthoDB" id="9813147at2"/>
<dbReference type="PANTHER" id="PTHR32039">
    <property type="entry name" value="MAGNESIUM-CHELATASE SUBUNIT CHLI"/>
    <property type="match status" value="1"/>
</dbReference>
<dbReference type="InterPro" id="IPR045006">
    <property type="entry name" value="CHLI-like"/>
</dbReference>
<dbReference type="InterPro" id="IPR000523">
    <property type="entry name" value="Mg_chelatse_chII-like_cat_dom"/>
</dbReference>
<evidence type="ECO:0000256" key="2">
    <source>
        <dbReference type="ARBA" id="ARBA00022741"/>
    </source>
</evidence>
<evidence type="ECO:0000256" key="1">
    <source>
        <dbReference type="ARBA" id="ARBA00006354"/>
    </source>
</evidence>
<dbReference type="InterPro" id="IPR014721">
    <property type="entry name" value="Ribsml_uS5_D2-typ_fold_subgr"/>
</dbReference>
<dbReference type="EMBL" id="LWDV01000008">
    <property type="protein sequence ID" value="OCL27063.1"/>
    <property type="molecule type" value="Genomic_DNA"/>
</dbReference>
<dbReference type="RefSeq" id="WP_068716573.1">
    <property type="nucleotide sequence ID" value="NZ_LWDV01000008.1"/>
</dbReference>
<dbReference type="InterPro" id="IPR027417">
    <property type="entry name" value="P-loop_NTPase"/>
</dbReference>
<dbReference type="InterPro" id="IPR004482">
    <property type="entry name" value="Mg_chelat-rel"/>
</dbReference>
<dbReference type="SUPFAM" id="SSF54211">
    <property type="entry name" value="Ribosomal protein S5 domain 2-like"/>
    <property type="match status" value="1"/>
</dbReference>
<dbReference type="InterPro" id="IPR001208">
    <property type="entry name" value="MCM_dom"/>
</dbReference>
<dbReference type="InterPro" id="IPR003593">
    <property type="entry name" value="AAA+_ATPase"/>
</dbReference>
<dbReference type="SUPFAM" id="SSF52540">
    <property type="entry name" value="P-loop containing nucleoside triphosphate hydrolases"/>
    <property type="match status" value="1"/>
</dbReference>
<dbReference type="Pfam" id="PF01078">
    <property type="entry name" value="Mg_chelatase"/>
    <property type="match status" value="1"/>
</dbReference>
<evidence type="ECO:0000313" key="5">
    <source>
        <dbReference type="EMBL" id="OCL27063.1"/>
    </source>
</evidence>
<dbReference type="Gene3D" id="3.30.230.10">
    <property type="match status" value="1"/>
</dbReference>
<evidence type="ECO:0000259" key="4">
    <source>
        <dbReference type="SMART" id="SM00382"/>
    </source>
</evidence>
<dbReference type="Gene3D" id="3.40.50.300">
    <property type="entry name" value="P-loop containing nucleotide triphosphate hydrolases"/>
    <property type="match status" value="1"/>
</dbReference>
<keyword evidence="2" id="KW-0547">Nucleotide-binding</keyword>
<reference evidence="6" key="1">
    <citation type="submission" date="2016-07" db="EMBL/GenBank/DDBJ databases">
        <authorList>
            <person name="Florea S."/>
            <person name="Webb J.S."/>
            <person name="Jaromczyk J."/>
            <person name="Schardl C.L."/>
        </authorList>
    </citation>
    <scope>NUCLEOTIDE SEQUENCE [LARGE SCALE GENOMIC DNA]</scope>
    <source>
        <strain evidence="6">Z6</strain>
    </source>
</reference>
<dbReference type="Pfam" id="PF13541">
    <property type="entry name" value="ChlI"/>
    <property type="match status" value="1"/>
</dbReference>
<evidence type="ECO:0000313" key="6">
    <source>
        <dbReference type="Proteomes" id="UP000093514"/>
    </source>
</evidence>
<dbReference type="AlphaFoldDB" id="A0A1C0A9X7"/>
<comment type="similarity">
    <text evidence="1">Belongs to the Mg-chelatase subunits D/I family. ComM subfamily.</text>
</comment>
<dbReference type="Proteomes" id="UP000093514">
    <property type="component" value="Unassembled WGS sequence"/>
</dbReference>
<reference evidence="5 6" key="2">
    <citation type="submission" date="2016-08" db="EMBL/GenBank/DDBJ databases">
        <title>Orenia metallireducens sp. nov. strain Z6, a Novel Metal-reducing Firmicute from the Deep Subsurface.</title>
        <authorList>
            <person name="Maxim B.I."/>
            <person name="Kenneth K."/>
            <person name="Flynn T.M."/>
            <person name="Oloughlin E.J."/>
            <person name="Locke R.A."/>
            <person name="Weber J.R."/>
            <person name="Egan S.M."/>
            <person name="Mackie R.I."/>
            <person name="Cann I.K."/>
        </authorList>
    </citation>
    <scope>NUCLEOTIDE SEQUENCE [LARGE SCALE GENOMIC DNA]</scope>
    <source>
        <strain evidence="5 6">Z6</strain>
    </source>
</reference>
<dbReference type="NCBIfam" id="TIGR00368">
    <property type="entry name" value="YifB family Mg chelatase-like AAA ATPase"/>
    <property type="match status" value="1"/>
</dbReference>
<dbReference type="PRINTS" id="PR01657">
    <property type="entry name" value="MCMFAMILY"/>
</dbReference>
<evidence type="ECO:0000256" key="3">
    <source>
        <dbReference type="ARBA" id="ARBA00022840"/>
    </source>
</evidence>
<organism evidence="5 6">
    <name type="scientific">Orenia metallireducens</name>
    <dbReference type="NCBI Taxonomy" id="1413210"/>
    <lineage>
        <taxon>Bacteria</taxon>
        <taxon>Bacillati</taxon>
        <taxon>Bacillota</taxon>
        <taxon>Clostridia</taxon>
        <taxon>Halanaerobiales</taxon>
        <taxon>Halobacteroidaceae</taxon>
        <taxon>Orenia</taxon>
    </lineage>
</organism>
<name>A0A1C0A9X7_9FIRM</name>
<dbReference type="InterPro" id="IPR025158">
    <property type="entry name" value="Mg_chelat-rel_C"/>
</dbReference>
<dbReference type="Pfam" id="PF13335">
    <property type="entry name" value="Mg_chelatase_C"/>
    <property type="match status" value="1"/>
</dbReference>
<dbReference type="GO" id="GO:0003677">
    <property type="term" value="F:DNA binding"/>
    <property type="evidence" value="ECO:0007669"/>
    <property type="project" value="InterPro"/>
</dbReference>
<gene>
    <name evidence="5" type="ORF">U472_06160</name>
</gene>
<feature type="domain" description="AAA+ ATPase" evidence="4">
    <location>
        <begin position="211"/>
        <end position="393"/>
    </location>
</feature>
<dbReference type="CDD" id="cd00009">
    <property type="entry name" value="AAA"/>
    <property type="match status" value="1"/>
</dbReference>
<proteinExistence type="inferred from homology"/>
<dbReference type="GO" id="GO:0005524">
    <property type="term" value="F:ATP binding"/>
    <property type="evidence" value="ECO:0007669"/>
    <property type="project" value="UniProtKB-KW"/>
</dbReference>
<dbReference type="SMART" id="SM00382">
    <property type="entry name" value="AAA"/>
    <property type="match status" value="1"/>
</dbReference>
<dbReference type="PANTHER" id="PTHR32039:SF7">
    <property type="entry name" value="COMPETENCE PROTEIN COMM"/>
    <property type="match status" value="1"/>
</dbReference>